<dbReference type="EMBL" id="JABFUC010000021">
    <property type="protein sequence ID" value="MCG6659764.1"/>
    <property type="molecule type" value="Genomic_DNA"/>
</dbReference>
<dbReference type="RefSeq" id="WP_238979030.1">
    <property type="nucleotide sequence ID" value="NZ_JABFUC010000021.1"/>
</dbReference>
<comment type="caution">
    <text evidence="4">The sequence shown here is derived from an EMBL/GenBank/DDBJ whole genome shotgun (WGS) entry which is preliminary data.</text>
</comment>
<dbReference type="InterPro" id="IPR011250">
    <property type="entry name" value="OMP/PagP_B-barrel"/>
</dbReference>
<dbReference type="Gene3D" id="2.40.160.20">
    <property type="match status" value="1"/>
</dbReference>
<dbReference type="Pfam" id="PF13505">
    <property type="entry name" value="OMP_b-brl"/>
    <property type="match status" value="1"/>
</dbReference>
<sequence length="209" mass="22153">MKKLGASAALAIAVALPLTAQAAGSNFSYTQLSGAFVATWLDDDIVLPVGNGWYELHDSMGGLGLSGSYQFTDNLFVALSGTYRASRGDTEINVTDVGLSLGYALPAGERTDLVFQGGVVNTEVEVCTWVCGKVDDNGMLLGMGVRHWVNAAFELNGGVTHVNYDDFDSNTALNVGFAYWSSPAFSMVTGLIADDDSTSLTVGFRYTFN</sequence>
<dbReference type="Proteomes" id="UP000814385">
    <property type="component" value="Unassembled WGS sequence"/>
</dbReference>
<keyword evidence="1 2" id="KW-0732">Signal</keyword>
<gene>
    <name evidence="4" type="ORF">HOP52_18605</name>
</gene>
<evidence type="ECO:0000259" key="3">
    <source>
        <dbReference type="Pfam" id="PF13505"/>
    </source>
</evidence>
<proteinExistence type="predicted"/>
<evidence type="ECO:0000256" key="2">
    <source>
        <dbReference type="SAM" id="SignalP"/>
    </source>
</evidence>
<accession>A0ABS9PDC0</accession>
<keyword evidence="5" id="KW-1185">Reference proteome</keyword>
<feature type="chain" id="PRO_5046701985" evidence="2">
    <location>
        <begin position="23"/>
        <end position="209"/>
    </location>
</feature>
<evidence type="ECO:0000313" key="5">
    <source>
        <dbReference type="Proteomes" id="UP000814385"/>
    </source>
</evidence>
<reference evidence="4 5" key="1">
    <citation type="submission" date="2020-05" db="EMBL/GenBank/DDBJ databases">
        <title>Comparative genomic analysis of denitrifying bacteria from Halomonas genus.</title>
        <authorList>
            <person name="Wang L."/>
            <person name="Shao Z."/>
        </authorList>
    </citation>
    <scope>NUCLEOTIDE SEQUENCE [LARGE SCALE GENOMIC DNA]</scope>
    <source>
        <strain evidence="4 5">A4</strain>
    </source>
</reference>
<protein>
    <submittedName>
        <fullName evidence="4">Outer membrane beta-barrel protein</fullName>
    </submittedName>
</protein>
<dbReference type="SUPFAM" id="SSF56925">
    <property type="entry name" value="OMPA-like"/>
    <property type="match status" value="1"/>
</dbReference>
<evidence type="ECO:0000256" key="1">
    <source>
        <dbReference type="ARBA" id="ARBA00022729"/>
    </source>
</evidence>
<dbReference type="InterPro" id="IPR027385">
    <property type="entry name" value="Beta-barrel_OMP"/>
</dbReference>
<evidence type="ECO:0000313" key="4">
    <source>
        <dbReference type="EMBL" id="MCG6659764.1"/>
    </source>
</evidence>
<name>A0ABS9PDC0_9GAMM</name>
<organism evidence="4 5">
    <name type="scientific">Billgrantia campisalis</name>
    <dbReference type="NCBI Taxonomy" id="74661"/>
    <lineage>
        <taxon>Bacteria</taxon>
        <taxon>Pseudomonadati</taxon>
        <taxon>Pseudomonadota</taxon>
        <taxon>Gammaproteobacteria</taxon>
        <taxon>Oceanospirillales</taxon>
        <taxon>Halomonadaceae</taxon>
        <taxon>Billgrantia</taxon>
    </lineage>
</organism>
<feature type="signal peptide" evidence="2">
    <location>
        <begin position="1"/>
        <end position="22"/>
    </location>
</feature>
<feature type="domain" description="Outer membrane protein beta-barrel" evidence="3">
    <location>
        <begin position="9"/>
        <end position="179"/>
    </location>
</feature>